<comment type="caution">
    <text evidence="1">The sequence shown here is derived from an EMBL/GenBank/DDBJ whole genome shotgun (WGS) entry which is preliminary data.</text>
</comment>
<accession>X0S667</accession>
<proteinExistence type="predicted"/>
<reference evidence="1" key="1">
    <citation type="journal article" date="2014" name="Front. Microbiol.">
        <title>High frequency of phylogenetically diverse reductive dehalogenase-homologous genes in deep subseafloor sedimentary metagenomes.</title>
        <authorList>
            <person name="Kawai M."/>
            <person name="Futagami T."/>
            <person name="Toyoda A."/>
            <person name="Takaki Y."/>
            <person name="Nishi S."/>
            <person name="Hori S."/>
            <person name="Arai W."/>
            <person name="Tsubouchi T."/>
            <person name="Morono Y."/>
            <person name="Uchiyama I."/>
            <person name="Ito T."/>
            <person name="Fujiyama A."/>
            <person name="Inagaki F."/>
            <person name="Takami H."/>
        </authorList>
    </citation>
    <scope>NUCLEOTIDE SEQUENCE</scope>
    <source>
        <strain evidence="1">Expedition CK06-06</strain>
    </source>
</reference>
<organism evidence="1">
    <name type="scientific">marine sediment metagenome</name>
    <dbReference type="NCBI Taxonomy" id="412755"/>
    <lineage>
        <taxon>unclassified sequences</taxon>
        <taxon>metagenomes</taxon>
        <taxon>ecological metagenomes</taxon>
    </lineage>
</organism>
<evidence type="ECO:0000313" key="1">
    <source>
        <dbReference type="EMBL" id="GAF71427.1"/>
    </source>
</evidence>
<gene>
    <name evidence="1" type="ORF">S01H1_12893</name>
</gene>
<sequence length="46" mass="5321">MLDVEIRYWPKAKPIPKGWKYHDGLEGTHHGVYSCLIVRDVKNGGR</sequence>
<protein>
    <submittedName>
        <fullName evidence="1">Uncharacterized protein</fullName>
    </submittedName>
</protein>
<name>X0S667_9ZZZZ</name>
<dbReference type="AlphaFoldDB" id="X0S667"/>
<dbReference type="EMBL" id="BARS01006630">
    <property type="protein sequence ID" value="GAF71427.1"/>
    <property type="molecule type" value="Genomic_DNA"/>
</dbReference>